<feature type="compositionally biased region" description="Polar residues" evidence="1">
    <location>
        <begin position="644"/>
        <end position="657"/>
    </location>
</feature>
<dbReference type="SUPFAM" id="SSF56112">
    <property type="entry name" value="Protein kinase-like (PK-like)"/>
    <property type="match status" value="1"/>
</dbReference>
<feature type="region of interest" description="Disordered" evidence="1">
    <location>
        <begin position="606"/>
        <end position="657"/>
    </location>
</feature>
<name>A0A0D2FLU0_9EURO</name>
<dbReference type="PANTHER" id="PTHR24359">
    <property type="entry name" value="SERINE/THREONINE-PROTEIN KINASE SBK1"/>
    <property type="match status" value="1"/>
</dbReference>
<dbReference type="PANTHER" id="PTHR24359:SF1">
    <property type="entry name" value="INHIBITOR OF NUCLEAR FACTOR KAPPA-B KINASE EPSILON SUBUNIT HOMOLOG 1-RELATED"/>
    <property type="match status" value="1"/>
</dbReference>
<evidence type="ECO:0000259" key="2">
    <source>
        <dbReference type="PROSITE" id="PS50011"/>
    </source>
</evidence>
<dbReference type="CDD" id="cd00180">
    <property type="entry name" value="PKc"/>
    <property type="match status" value="1"/>
</dbReference>
<dbReference type="STRING" id="348802.A0A0D2FLU0"/>
<sequence>MAALRDEQPTHKAEIIGLIRWIDDNSVQGIDAYGNGIPFMPQNDLKHYLSQRNRLRDLLKALFEPEEPPANVSPKSILTKCISVFAILVKIGRGRYIGEFLRYRELSDHQLPFLTRPRAFLSLPNDDNFFSDFCKHQWRFCAHTFVEGEDDIRISESCILPILSKESLEEGGTADLFKVTLHADYDKLQSSPEDLDRPSTSERPRNTYVLKTFRSKRYAAEALYRAESEAFYHLRGSRAHGKHFIGFYGSFTHGDTWNILLEYADCGSLENYFNTAEPPSTGEDTIKLWKSMFEIVKAVRSIHTIPPPETPEAAPAPIFNGWHQDIKPDNILVARRSVDGDVEFKLADLGLAHFRRIKARRQGGHEASISDKDAGGTRAYGAPECYRGDESEHGMTRNIGQAVDIWSLGCVFSEVAQWIAHGKKGLHQYRDSRRQFIASVMPSHQDPGCFHDTQKVLKIVKDTHEDLFKHVRIDDFMMRPVIKKMVEEMLYEADGRPTASQLCYKAHKIVEQADKELQQPQQSLKLSRSSTTQSWDLKSDRALRRRPSQPNRTEVVSAPALSLSSYVDKSDPLSTLDAAKVRSDASKDDIRLNESRRALLGKNTASLRTLCDDPPDENHSHSRQASHGRREGSIAGPSSPPASMTTKPSYNSDNNEQIPTMTTSQALFYILSKKDGRGDLVPREAKRCLHALAKRDHVLLIDDAASMQKHSVEVQMVTRICASFLKPYDDDGLDVYFASSKERLNSRNVTPLMTRVAGHPAGGTSDIGSCLEDLVTDYIYKIEGRHRKSLFHFRSDKPLKPLNVYVLTDGIWESTSDAEAPIKRLVATLIHHHQSSAQVGIQFIFFGDNQQARKKLEWLDDDLGLEMDIVDMEPADGNVLKMLVGARLKKFDRAVTNGFSP</sequence>
<reference evidence="3 4" key="1">
    <citation type="submission" date="2015-01" db="EMBL/GenBank/DDBJ databases">
        <title>The Genome Sequence of Exophiala xenobiotica CBS118157.</title>
        <authorList>
            <consortium name="The Broad Institute Genomics Platform"/>
            <person name="Cuomo C."/>
            <person name="de Hoog S."/>
            <person name="Gorbushina A."/>
            <person name="Stielow B."/>
            <person name="Teixiera M."/>
            <person name="Abouelleil A."/>
            <person name="Chapman S.B."/>
            <person name="Priest M."/>
            <person name="Young S.K."/>
            <person name="Wortman J."/>
            <person name="Nusbaum C."/>
            <person name="Birren B."/>
        </authorList>
    </citation>
    <scope>NUCLEOTIDE SEQUENCE [LARGE SCALE GENOMIC DNA]</scope>
    <source>
        <strain evidence="3 4">CBS 118157</strain>
    </source>
</reference>
<feature type="domain" description="Protein kinase" evidence="2">
    <location>
        <begin position="162"/>
        <end position="510"/>
    </location>
</feature>
<accession>A0A0D2FLU0</accession>
<dbReference type="GeneID" id="25323168"/>
<feature type="compositionally biased region" description="Polar residues" evidence="1">
    <location>
        <begin position="518"/>
        <end position="536"/>
    </location>
</feature>
<dbReference type="EMBL" id="KN847317">
    <property type="protein sequence ID" value="KIW61099.1"/>
    <property type="molecule type" value="Genomic_DNA"/>
</dbReference>
<evidence type="ECO:0000313" key="4">
    <source>
        <dbReference type="Proteomes" id="UP000054342"/>
    </source>
</evidence>
<dbReference type="InterPro" id="IPR000719">
    <property type="entry name" value="Prot_kinase_dom"/>
</dbReference>
<dbReference type="SMART" id="SM00220">
    <property type="entry name" value="S_TKc"/>
    <property type="match status" value="1"/>
</dbReference>
<dbReference type="RefSeq" id="XP_013321683.1">
    <property type="nucleotide sequence ID" value="XM_013466229.1"/>
</dbReference>
<proteinExistence type="predicted"/>
<feature type="region of interest" description="Disordered" evidence="1">
    <location>
        <begin position="515"/>
        <end position="557"/>
    </location>
</feature>
<dbReference type="PROSITE" id="PS50011">
    <property type="entry name" value="PROTEIN_KINASE_DOM"/>
    <property type="match status" value="1"/>
</dbReference>
<feature type="compositionally biased region" description="Low complexity" evidence="1">
    <location>
        <begin position="633"/>
        <end position="643"/>
    </location>
</feature>
<evidence type="ECO:0000313" key="3">
    <source>
        <dbReference type="EMBL" id="KIW61099.1"/>
    </source>
</evidence>
<dbReference type="OrthoDB" id="5986190at2759"/>
<keyword evidence="4" id="KW-1185">Reference proteome</keyword>
<dbReference type="Proteomes" id="UP000054342">
    <property type="component" value="Unassembled WGS sequence"/>
</dbReference>
<dbReference type="InterPro" id="IPR011009">
    <property type="entry name" value="Kinase-like_dom_sf"/>
</dbReference>
<dbReference type="HOGENOM" id="CLU_005931_0_0_1"/>
<gene>
    <name evidence="3" type="ORF">PV05_01260</name>
</gene>
<evidence type="ECO:0000256" key="1">
    <source>
        <dbReference type="SAM" id="MobiDB-lite"/>
    </source>
</evidence>
<organism evidence="3 4">
    <name type="scientific">Exophiala xenobiotica</name>
    <dbReference type="NCBI Taxonomy" id="348802"/>
    <lineage>
        <taxon>Eukaryota</taxon>
        <taxon>Fungi</taxon>
        <taxon>Dikarya</taxon>
        <taxon>Ascomycota</taxon>
        <taxon>Pezizomycotina</taxon>
        <taxon>Eurotiomycetes</taxon>
        <taxon>Chaetothyriomycetidae</taxon>
        <taxon>Chaetothyriales</taxon>
        <taxon>Herpotrichiellaceae</taxon>
        <taxon>Exophiala</taxon>
    </lineage>
</organism>
<dbReference type="Gene3D" id="1.10.510.10">
    <property type="entry name" value="Transferase(Phosphotransferase) domain 1"/>
    <property type="match status" value="1"/>
</dbReference>
<dbReference type="GO" id="GO:0005524">
    <property type="term" value="F:ATP binding"/>
    <property type="evidence" value="ECO:0007669"/>
    <property type="project" value="InterPro"/>
</dbReference>
<dbReference type="Pfam" id="PF00069">
    <property type="entry name" value="Pkinase"/>
    <property type="match status" value="1"/>
</dbReference>
<dbReference type="AlphaFoldDB" id="A0A0D2FLU0"/>
<protein>
    <recommendedName>
        <fullName evidence="2">Protein kinase domain-containing protein</fullName>
    </recommendedName>
</protein>
<dbReference type="GO" id="GO:0004674">
    <property type="term" value="F:protein serine/threonine kinase activity"/>
    <property type="evidence" value="ECO:0007669"/>
    <property type="project" value="TreeGrafter"/>
</dbReference>